<dbReference type="EMBL" id="JNVN01005583">
    <property type="protein sequence ID" value="KHJ30027.1"/>
    <property type="molecule type" value="Genomic_DNA"/>
</dbReference>
<dbReference type="AlphaFoldDB" id="A0A0B1NUI1"/>
<sequence length="390" mass="44106">MSSDENFNLENILREISSIENNINLTESFRTVSITESQTPTSDIIVAMAVETNAVQHKFTPWDGTPDQYSLCSIMWRVAAEDPAVVKGYGGERGVCLALMQTLPAIHRSRVGPFFERQVKSGEFYSSLLLDEFDRHFTDRDREARNRRLLYSVKQGKAQPFAKFLHIFEGYLSNAGELAPTGVSRIHTLSEAIAPYLRQAAANQTALERLDYNRYVEQLSTLATNWESLPEFHTRHNEERSETYTESAIGDLPLNIQEQLRQQIAIQAQSQSQQFQSKPQLQSANPQPPTYDRDGDIKMSGTDISLIVSTVISALNNSTKPKRNGQPRALDTRPNAPHCSEEEQNSRLKSGRCIRCNTFPSHRYRDCKFKGFRSDPSTKLAIVSTNEPEN</sequence>
<accession>A0A0B1NUI1</accession>
<dbReference type="Proteomes" id="UP000030854">
    <property type="component" value="Unassembled WGS sequence"/>
</dbReference>
<organism evidence="2 3">
    <name type="scientific">Uncinula necator</name>
    <name type="common">Grape powdery mildew</name>
    <dbReference type="NCBI Taxonomy" id="52586"/>
    <lineage>
        <taxon>Eukaryota</taxon>
        <taxon>Fungi</taxon>
        <taxon>Dikarya</taxon>
        <taxon>Ascomycota</taxon>
        <taxon>Pezizomycotina</taxon>
        <taxon>Leotiomycetes</taxon>
        <taxon>Erysiphales</taxon>
        <taxon>Erysiphaceae</taxon>
        <taxon>Erysiphe</taxon>
    </lineage>
</organism>
<feature type="compositionally biased region" description="Low complexity" evidence="1">
    <location>
        <begin position="265"/>
        <end position="284"/>
    </location>
</feature>
<feature type="region of interest" description="Disordered" evidence="1">
    <location>
        <begin position="317"/>
        <end position="347"/>
    </location>
</feature>
<evidence type="ECO:0000256" key="1">
    <source>
        <dbReference type="SAM" id="MobiDB-lite"/>
    </source>
</evidence>
<gene>
    <name evidence="2" type="ORF">EV44_g3652</name>
</gene>
<comment type="caution">
    <text evidence="2">The sequence shown here is derived from an EMBL/GenBank/DDBJ whole genome shotgun (WGS) entry which is preliminary data.</text>
</comment>
<keyword evidence="3" id="KW-1185">Reference proteome</keyword>
<feature type="region of interest" description="Disordered" evidence="1">
    <location>
        <begin position="265"/>
        <end position="298"/>
    </location>
</feature>
<name>A0A0B1NUI1_UNCNE</name>
<proteinExistence type="predicted"/>
<evidence type="ECO:0000313" key="3">
    <source>
        <dbReference type="Proteomes" id="UP000030854"/>
    </source>
</evidence>
<evidence type="ECO:0000313" key="2">
    <source>
        <dbReference type="EMBL" id="KHJ30027.1"/>
    </source>
</evidence>
<dbReference type="HOGENOM" id="CLU_708216_0_0_1"/>
<protein>
    <submittedName>
        <fullName evidence="2">Uncharacterized protein</fullName>
    </submittedName>
</protein>
<reference evidence="2 3" key="1">
    <citation type="journal article" date="2014" name="BMC Genomics">
        <title>Adaptive genomic structural variation in the grape powdery mildew pathogen, Erysiphe necator.</title>
        <authorList>
            <person name="Jones L."/>
            <person name="Riaz S."/>
            <person name="Morales-Cruz A."/>
            <person name="Amrine K.C."/>
            <person name="McGuire B."/>
            <person name="Gubler W.D."/>
            <person name="Walker M.A."/>
            <person name="Cantu D."/>
        </authorList>
    </citation>
    <scope>NUCLEOTIDE SEQUENCE [LARGE SCALE GENOMIC DNA]</scope>
    <source>
        <strain evidence="3">c</strain>
    </source>
</reference>